<feature type="region of interest" description="Disordered" evidence="1">
    <location>
        <begin position="1"/>
        <end position="77"/>
    </location>
</feature>
<dbReference type="RefSeq" id="WP_379739979.1">
    <property type="nucleotide sequence ID" value="NZ_JBHSVN010000001.1"/>
</dbReference>
<organism evidence="2 3">
    <name type="scientific">Halopenitus salinus</name>
    <dbReference type="NCBI Taxonomy" id="1198295"/>
    <lineage>
        <taxon>Archaea</taxon>
        <taxon>Methanobacteriati</taxon>
        <taxon>Methanobacteriota</taxon>
        <taxon>Stenosarchaea group</taxon>
        <taxon>Halobacteria</taxon>
        <taxon>Halobacteriales</taxon>
        <taxon>Haloferacaceae</taxon>
        <taxon>Halopenitus</taxon>
    </lineage>
</organism>
<dbReference type="EMBL" id="JBHSXL010000003">
    <property type="protein sequence ID" value="MFC6891549.1"/>
    <property type="molecule type" value="Genomic_DNA"/>
</dbReference>
<gene>
    <name evidence="2" type="ORF">ACFQE9_02800</name>
</gene>
<comment type="caution">
    <text evidence="2">The sequence shown here is derived from an EMBL/GenBank/DDBJ whole genome shotgun (WGS) entry which is preliminary data.</text>
</comment>
<dbReference type="AlphaFoldDB" id="A0ABD5UQ32"/>
<feature type="compositionally biased region" description="Low complexity" evidence="1">
    <location>
        <begin position="22"/>
        <end position="35"/>
    </location>
</feature>
<proteinExistence type="predicted"/>
<protein>
    <recommendedName>
        <fullName evidence="4">Halobacterial output domain-containing protein</fullName>
    </recommendedName>
</protein>
<dbReference type="Proteomes" id="UP001596296">
    <property type="component" value="Unassembled WGS sequence"/>
</dbReference>
<feature type="compositionally biased region" description="Basic and acidic residues" evidence="1">
    <location>
        <begin position="36"/>
        <end position="61"/>
    </location>
</feature>
<accession>A0ABD5UQ32</accession>
<name>A0ABD5UQ32_9EURY</name>
<keyword evidence="3" id="KW-1185">Reference proteome</keyword>
<sequence>MATRRYGSGADKASDVGSREPATAARDASTASTRRTSTDHGSVRTRLSSEEDGSARTRSESRPSASRRSIADPPVRDPEAYALTDHVLERIGQPGRYVTFEAVHEAIETGQLRWNTSDGWRFATVIDGIRYVIVVGDTETPSPVVVTGWTEIADREDADHAPGFDATDLETIRLRSDLSDAGDSQIPDRIGPRDVSRPFTVGDHHVHTAPGERSVVCTDCGGRFRSKSALRNRRCR</sequence>
<evidence type="ECO:0000313" key="2">
    <source>
        <dbReference type="EMBL" id="MFC6891549.1"/>
    </source>
</evidence>
<evidence type="ECO:0000313" key="3">
    <source>
        <dbReference type="Proteomes" id="UP001596296"/>
    </source>
</evidence>
<reference evidence="2 3" key="1">
    <citation type="journal article" date="2019" name="Int. J. Syst. Evol. Microbiol.">
        <title>The Global Catalogue of Microorganisms (GCM) 10K type strain sequencing project: providing services to taxonomists for standard genome sequencing and annotation.</title>
        <authorList>
            <consortium name="The Broad Institute Genomics Platform"/>
            <consortium name="The Broad Institute Genome Sequencing Center for Infectious Disease"/>
            <person name="Wu L."/>
            <person name="Ma J."/>
        </authorList>
    </citation>
    <scope>NUCLEOTIDE SEQUENCE [LARGE SCALE GENOMIC DNA]</scope>
    <source>
        <strain evidence="2 3">SKJ47</strain>
    </source>
</reference>
<evidence type="ECO:0000256" key="1">
    <source>
        <dbReference type="SAM" id="MobiDB-lite"/>
    </source>
</evidence>
<evidence type="ECO:0008006" key="4">
    <source>
        <dbReference type="Google" id="ProtNLM"/>
    </source>
</evidence>